<dbReference type="Proteomes" id="UP000887569">
    <property type="component" value="Unplaced"/>
</dbReference>
<reference evidence="7" key="1">
    <citation type="submission" date="2022-11" db="UniProtKB">
        <authorList>
            <consortium name="WormBaseParasite"/>
        </authorList>
    </citation>
    <scope>IDENTIFICATION</scope>
</reference>
<evidence type="ECO:0000313" key="6">
    <source>
        <dbReference type="Proteomes" id="UP000887569"/>
    </source>
</evidence>
<keyword evidence="6" id="KW-1185">Reference proteome</keyword>
<evidence type="ECO:0000256" key="4">
    <source>
        <dbReference type="ARBA" id="ARBA00023136"/>
    </source>
</evidence>
<protein>
    <submittedName>
        <fullName evidence="7">Uncharacterized protein</fullName>
    </submittedName>
</protein>
<evidence type="ECO:0000256" key="3">
    <source>
        <dbReference type="ARBA" id="ARBA00022989"/>
    </source>
</evidence>
<dbReference type="InterPro" id="IPR027469">
    <property type="entry name" value="Cation_efflux_TMD_sf"/>
</dbReference>
<keyword evidence="3 5" id="KW-1133">Transmembrane helix</keyword>
<evidence type="ECO:0000256" key="2">
    <source>
        <dbReference type="ARBA" id="ARBA00022692"/>
    </source>
</evidence>
<evidence type="ECO:0000313" key="7">
    <source>
        <dbReference type="WBParaSite" id="PgR032X_g038_t02"/>
    </source>
</evidence>
<dbReference type="AlphaFoldDB" id="A0A915BA15"/>
<feature type="transmembrane region" description="Helical" evidence="5">
    <location>
        <begin position="173"/>
        <end position="197"/>
    </location>
</feature>
<evidence type="ECO:0000256" key="5">
    <source>
        <dbReference type="SAM" id="Phobius"/>
    </source>
</evidence>
<feature type="transmembrane region" description="Helical" evidence="5">
    <location>
        <begin position="139"/>
        <end position="161"/>
    </location>
</feature>
<evidence type="ECO:0000256" key="1">
    <source>
        <dbReference type="ARBA" id="ARBA00004141"/>
    </source>
</evidence>
<keyword evidence="4 5" id="KW-0472">Membrane</keyword>
<dbReference type="WBParaSite" id="PgR032X_g038_t02">
    <property type="protein sequence ID" value="PgR032X_g038_t02"/>
    <property type="gene ID" value="PgR032X_g038"/>
</dbReference>
<keyword evidence="2 5" id="KW-0812">Transmembrane</keyword>
<feature type="transmembrane region" description="Helical" evidence="5">
    <location>
        <begin position="86"/>
        <end position="116"/>
    </location>
</feature>
<accession>A0A915BA15</accession>
<feature type="transmembrane region" description="Helical" evidence="5">
    <location>
        <begin position="217"/>
        <end position="239"/>
    </location>
</feature>
<organism evidence="6 7">
    <name type="scientific">Parascaris univalens</name>
    <name type="common">Nematode worm</name>
    <dbReference type="NCBI Taxonomy" id="6257"/>
    <lineage>
        <taxon>Eukaryota</taxon>
        <taxon>Metazoa</taxon>
        <taxon>Ecdysozoa</taxon>
        <taxon>Nematoda</taxon>
        <taxon>Chromadorea</taxon>
        <taxon>Rhabditida</taxon>
        <taxon>Spirurina</taxon>
        <taxon>Ascaridomorpha</taxon>
        <taxon>Ascaridoidea</taxon>
        <taxon>Ascarididae</taxon>
        <taxon>Parascaris</taxon>
    </lineage>
</organism>
<sequence>MDEVPRKTGIAVLQPAEVTSDVLDESCFDDPCYLHALEQAEERNLSTHLPVDMYVVNCHTYGYDGVPLKENHSSATRRRLWKRAAIISYFILIILVGIFGYLSGSVACLTATVHMVSDYLGEHSMSRNRSNNCRKGECIFILLCLIILLASDSSFMVAAVGRLYAKSLAINHTYMLIAAVLSLTGNCIMLTMHFARVFRPRRFLSLSDFIGVRVQQIAHALGNHGTSLVLFAAAVLLFIQRKWIIVDSIATCVLTLAIISNAASVSTKYCAELKQIGTQRDHYEAL</sequence>
<proteinExistence type="predicted"/>
<name>A0A915BA15_PARUN</name>
<comment type="subcellular location">
    <subcellularLocation>
        <location evidence="1">Membrane</location>
        <topology evidence="1">Multi-pass membrane protein</topology>
    </subcellularLocation>
</comment>
<dbReference type="GO" id="GO:0016020">
    <property type="term" value="C:membrane"/>
    <property type="evidence" value="ECO:0007669"/>
    <property type="project" value="UniProtKB-SubCell"/>
</dbReference>
<dbReference type="SUPFAM" id="SSF161111">
    <property type="entry name" value="Cation efflux protein transmembrane domain-like"/>
    <property type="match status" value="1"/>
</dbReference>
<dbReference type="Gene3D" id="1.20.1510.10">
    <property type="entry name" value="Cation efflux protein transmembrane domain"/>
    <property type="match status" value="1"/>
</dbReference>